<dbReference type="PANTHER" id="PTHR42855:SF2">
    <property type="entry name" value="DRUG RESISTANCE ABC TRANSPORTER,ATP-BINDING PROTEIN"/>
    <property type="match status" value="1"/>
</dbReference>
<comment type="caution">
    <text evidence="4">The sequence shown here is derived from an EMBL/GenBank/DDBJ whole genome shotgun (WGS) entry which is preliminary data.</text>
</comment>
<dbReference type="EMBL" id="ABYI02000034">
    <property type="protein sequence ID" value="EEG72937.1"/>
    <property type="molecule type" value="Genomic_DNA"/>
</dbReference>
<dbReference type="SMART" id="SM00382">
    <property type="entry name" value="AAA"/>
    <property type="match status" value="2"/>
</dbReference>
<evidence type="ECO:0000313" key="5">
    <source>
        <dbReference type="Proteomes" id="UP000004893"/>
    </source>
</evidence>
<evidence type="ECO:0000259" key="3">
    <source>
        <dbReference type="PROSITE" id="PS50893"/>
    </source>
</evidence>
<name>C0C4E4_9FIRM</name>
<gene>
    <name evidence="4" type="ORF">CLOHYLEM_06960</name>
</gene>
<dbReference type="Gene3D" id="3.40.50.300">
    <property type="entry name" value="P-loop containing nucleotide triphosphate hydrolases"/>
    <property type="match status" value="2"/>
</dbReference>
<dbReference type="eggNOG" id="COG0488">
    <property type="taxonomic scope" value="Bacteria"/>
</dbReference>
<dbReference type="InterPro" id="IPR003593">
    <property type="entry name" value="AAA+_ATPase"/>
</dbReference>
<feature type="domain" description="ABC transporter" evidence="3">
    <location>
        <begin position="2"/>
        <end position="211"/>
    </location>
</feature>
<reference evidence="4" key="1">
    <citation type="submission" date="2009-02" db="EMBL/GenBank/DDBJ databases">
        <authorList>
            <person name="Fulton L."/>
            <person name="Clifton S."/>
            <person name="Fulton B."/>
            <person name="Xu J."/>
            <person name="Minx P."/>
            <person name="Pepin K.H."/>
            <person name="Johnson M."/>
            <person name="Bhonagiri V."/>
            <person name="Nash W.E."/>
            <person name="Mardis E.R."/>
            <person name="Wilson R.K."/>
        </authorList>
    </citation>
    <scope>NUCLEOTIDE SEQUENCE [LARGE SCALE GENOMIC DNA]</scope>
    <source>
        <strain evidence="4">DSM 15053</strain>
    </source>
</reference>
<dbReference type="GO" id="GO:0005524">
    <property type="term" value="F:ATP binding"/>
    <property type="evidence" value="ECO:0007669"/>
    <property type="project" value="UniProtKB-KW"/>
</dbReference>
<feature type="domain" description="ABC transporter" evidence="3">
    <location>
        <begin position="308"/>
        <end position="490"/>
    </location>
</feature>
<dbReference type="PROSITE" id="PS00211">
    <property type="entry name" value="ABC_TRANSPORTER_1"/>
    <property type="match status" value="2"/>
</dbReference>
<evidence type="ECO:0000256" key="1">
    <source>
        <dbReference type="ARBA" id="ARBA00022741"/>
    </source>
</evidence>
<dbReference type="STRING" id="553973.CLOHYLEM_06960"/>
<dbReference type="NCBIfam" id="NF000355">
    <property type="entry name" value="ribo_prot_ABC_F"/>
    <property type="match status" value="1"/>
</dbReference>
<dbReference type="InterPro" id="IPR027417">
    <property type="entry name" value="P-loop_NTPase"/>
</dbReference>
<dbReference type="AlphaFoldDB" id="C0C4E4"/>
<evidence type="ECO:0000313" key="4">
    <source>
        <dbReference type="EMBL" id="EEG72937.1"/>
    </source>
</evidence>
<dbReference type="Pfam" id="PF00005">
    <property type="entry name" value="ABC_tran"/>
    <property type="match status" value="2"/>
</dbReference>
<dbReference type="InterPro" id="IPR003439">
    <property type="entry name" value="ABC_transporter-like_ATP-bd"/>
</dbReference>
<keyword evidence="2 4" id="KW-0067">ATP-binding</keyword>
<dbReference type="PANTHER" id="PTHR42855">
    <property type="entry name" value="ABC TRANSPORTER ATP-BINDING SUBUNIT"/>
    <property type="match status" value="1"/>
</dbReference>
<dbReference type="InterPro" id="IPR017871">
    <property type="entry name" value="ABC_transporter-like_CS"/>
</dbReference>
<dbReference type="CDD" id="cd03221">
    <property type="entry name" value="ABCF_EF-3"/>
    <property type="match status" value="2"/>
</dbReference>
<dbReference type="Proteomes" id="UP000004893">
    <property type="component" value="Unassembled WGS sequence"/>
</dbReference>
<proteinExistence type="predicted"/>
<dbReference type="InterPro" id="IPR051309">
    <property type="entry name" value="ABCF_ATPase"/>
</dbReference>
<accession>C0C4E4</accession>
<protein>
    <submittedName>
        <fullName evidence="4">ABC transporter, ATP-binding protein</fullName>
    </submittedName>
</protein>
<keyword evidence="1" id="KW-0547">Nucleotide-binding</keyword>
<reference evidence="4" key="2">
    <citation type="submission" date="2013-06" db="EMBL/GenBank/DDBJ databases">
        <title>Draft genome sequence of Clostridium hylemonae (DSM 15053).</title>
        <authorList>
            <person name="Sudarsanam P."/>
            <person name="Ley R."/>
            <person name="Guruge J."/>
            <person name="Turnbaugh P.J."/>
            <person name="Mahowald M."/>
            <person name="Liep D."/>
            <person name="Gordon J."/>
        </authorList>
    </citation>
    <scope>NUCLEOTIDE SEQUENCE</scope>
    <source>
        <strain evidence="4">DSM 15053</strain>
    </source>
</reference>
<keyword evidence="5" id="KW-1185">Reference proteome</keyword>
<dbReference type="PROSITE" id="PS50893">
    <property type="entry name" value="ABC_TRANSPORTER_2"/>
    <property type="match status" value="2"/>
</dbReference>
<evidence type="ECO:0000256" key="2">
    <source>
        <dbReference type="ARBA" id="ARBA00022840"/>
    </source>
</evidence>
<sequence length="490" mass="56232">MINVTDLSFAYESSYDNIFEHVSFQIDTDWKLGFIGRNGRGKTTFLKLLLGKYEYDGTISASVEFEYFPYEVKDAGRMTVEIVQEMKPQAQVWEIMRELNLMEVAEDVLYREFDTLSHGERTKVMLAALFLGSGRFLLIDEPTNHLDTKARAEVAAYLNRKKGFILVSHDRHFLDACVDHILSINKMDIEVQKGNFTTWYTGKEARDRMEAAQNEKLRSEIKRLTKAARQSENWSDKVEKTKKGERVAGLRPDRGAIGHKAAKMMKRSKVLEKRQHMALEEKSKLLKNIDFAETLRLEPLAYHAHRLAELQDVAVRYGEREVCRGVSFEICRGDRICLSGRNGCGKSSILKLLLGEDIPHTGQMQTGSGIKISYVPQDTSHLRGTLKELASEYAIEESLFKMMLRKLDLERVQFEKDIADYSAGQKKKVLLAKSLCEQAHLYVWDEPLNYIDVLSRLQIEELIQNAGPTMIFVEHDEAFREKIATKVCQL</sequence>
<dbReference type="GO" id="GO:0016887">
    <property type="term" value="F:ATP hydrolysis activity"/>
    <property type="evidence" value="ECO:0007669"/>
    <property type="project" value="InterPro"/>
</dbReference>
<dbReference type="HOGENOM" id="CLU_000604_36_3_9"/>
<organism evidence="4 5">
    <name type="scientific">[Clostridium] hylemonae DSM 15053</name>
    <dbReference type="NCBI Taxonomy" id="553973"/>
    <lineage>
        <taxon>Bacteria</taxon>
        <taxon>Bacillati</taxon>
        <taxon>Bacillota</taxon>
        <taxon>Clostridia</taxon>
        <taxon>Lachnospirales</taxon>
        <taxon>Lachnospiraceae</taxon>
    </lineage>
</organism>
<dbReference type="SUPFAM" id="SSF52540">
    <property type="entry name" value="P-loop containing nucleoside triphosphate hydrolases"/>
    <property type="match status" value="2"/>
</dbReference>